<keyword evidence="2" id="KW-1185">Reference proteome</keyword>
<evidence type="ECO:0000313" key="2">
    <source>
        <dbReference type="Proteomes" id="UP000428333"/>
    </source>
</evidence>
<gene>
    <name evidence="1" type="ORF">C3L33_17611</name>
</gene>
<comment type="caution">
    <text evidence="1">The sequence shown here is derived from an EMBL/GenBank/DDBJ whole genome shotgun (WGS) entry which is preliminary data.</text>
</comment>
<name>A0A6A4L5J6_9ERIC</name>
<dbReference type="EMBL" id="QEFC01002805">
    <property type="protein sequence ID" value="KAE9450489.1"/>
    <property type="molecule type" value="Genomic_DNA"/>
</dbReference>
<dbReference type="Proteomes" id="UP000428333">
    <property type="component" value="Linkage Group LG10"/>
</dbReference>
<feature type="non-terminal residue" evidence="1">
    <location>
        <position position="1"/>
    </location>
</feature>
<dbReference type="AlphaFoldDB" id="A0A6A4L5J6"/>
<protein>
    <submittedName>
        <fullName evidence="1">Uncharacterized protein</fullName>
    </submittedName>
</protein>
<dbReference type="SUPFAM" id="SSF88697">
    <property type="entry name" value="PUA domain-like"/>
    <property type="match status" value="1"/>
</dbReference>
<dbReference type="OrthoDB" id="112749at2759"/>
<dbReference type="InterPro" id="IPR015947">
    <property type="entry name" value="PUA-like_sf"/>
</dbReference>
<sequence>MNDHHQQPPSPGVRPIKAKDCIEELLKFTLSSSIDGTLGLDVGLSKDYCSKLLNDDDGPEINPTPNASDSSLKHKEVAWIALVMEKGSELINVLENVDFELHVQEPFFSQLKDGMKTVEGRCAVGDYNRYLSSLHYSSVKVKAFLEKAGVQIYRKFYSEEKEKLNGVLAIGVTKPAAQPFISLAGMLSVSMLAACPYVKGSTLTDGARALAKHVDRSGSNIGVLSMEVTPLLPCAIVVLSIIVLPFKAVHFGMVMYAWEDRDWSSLYSTKNRLAKDAISHLMAHCCWQNMHVVPPHGVVYEIRTADGYGARWSEDGNEFIGFLEPYMEDGHSNRWKH</sequence>
<dbReference type="Gene3D" id="2.30.130.30">
    <property type="entry name" value="Hypothetical protein"/>
    <property type="match status" value="1"/>
</dbReference>
<evidence type="ECO:0000313" key="1">
    <source>
        <dbReference type="EMBL" id="KAE9450489.1"/>
    </source>
</evidence>
<dbReference type="PANTHER" id="PTHR34204">
    <property type="entry name" value="RNA-BINDING ASCH DOMAIN PROTEIN"/>
    <property type="match status" value="1"/>
</dbReference>
<accession>A0A6A4L5J6</accession>
<proteinExistence type="predicted"/>
<organism evidence="1 2">
    <name type="scientific">Rhododendron williamsianum</name>
    <dbReference type="NCBI Taxonomy" id="262921"/>
    <lineage>
        <taxon>Eukaryota</taxon>
        <taxon>Viridiplantae</taxon>
        <taxon>Streptophyta</taxon>
        <taxon>Embryophyta</taxon>
        <taxon>Tracheophyta</taxon>
        <taxon>Spermatophyta</taxon>
        <taxon>Magnoliopsida</taxon>
        <taxon>eudicotyledons</taxon>
        <taxon>Gunneridae</taxon>
        <taxon>Pentapetalae</taxon>
        <taxon>asterids</taxon>
        <taxon>Ericales</taxon>
        <taxon>Ericaceae</taxon>
        <taxon>Ericoideae</taxon>
        <taxon>Rhodoreae</taxon>
        <taxon>Rhododendron</taxon>
    </lineage>
</organism>
<reference evidence="1 2" key="1">
    <citation type="journal article" date="2019" name="Genome Biol. Evol.">
        <title>The Rhododendron genome and chromosomal organization provide insight into shared whole-genome duplications across the heath family (Ericaceae).</title>
        <authorList>
            <person name="Soza V.L."/>
            <person name="Lindsley D."/>
            <person name="Waalkes A."/>
            <person name="Ramage E."/>
            <person name="Patwardhan R.P."/>
            <person name="Burton J.N."/>
            <person name="Adey A."/>
            <person name="Kumar A."/>
            <person name="Qiu R."/>
            <person name="Shendure J."/>
            <person name="Hall B."/>
        </authorList>
    </citation>
    <scope>NUCLEOTIDE SEQUENCE [LARGE SCALE GENOMIC DNA]</scope>
    <source>
        <strain evidence="1">RSF 1966-606</strain>
    </source>
</reference>
<dbReference type="PANTHER" id="PTHR34204:SF2">
    <property type="entry name" value="RNA-BINDING ASCH DOMAIN PROTEIN"/>
    <property type="match status" value="1"/>
</dbReference>